<evidence type="ECO:0000256" key="25">
    <source>
        <dbReference type="SAM" id="Phobius"/>
    </source>
</evidence>
<evidence type="ECO:0000256" key="10">
    <source>
        <dbReference type="ARBA" id="ARBA00022974"/>
    </source>
</evidence>
<keyword evidence="5" id="KW-0479">Metal-binding</keyword>
<sequence>MGTALVQRGGCCLLCLSLLLLGCWAELGSGLEFPGAEGQWTRFPKWNACCESEMSFQLKTRSARGLVLYFDDEGFCDFLELILTRGGRLQLSFSIFCAEPATLLADTPVNDGAWHSVRIRRQFRNTTLYIDRAEAKWVEVKSKRRDMTVFSGLFVGGLPPELRAAALKLTLASVREREPFKGWIRDVRVNSSQALPVDGGEVKLDDEPPNSGGGSPCEAGEEGEGGVCLNGGVCSVVDDQAVCDCSRTGFRGKDCSQEDNNVEGLAHLMMGDQGKSKGKEEYIATFKGSEYFCYDLSQNPIQSSSDEITLSFKTLQRNGLMLHTGKSADYVNLALKNGAVSLVINLGSGAFEALVEPVNGKFNDNAWHDVKVTRNLRQHSGIGHAMVTISVDGILTTTGYTQEDYTMLGSDDFFYVGGSPSTADLPGSPVSNNFMGCLKEVVYKNNDVRLELSRLAKQGDPKMKIHGVVAFKCENVATLDPITFETPESFISLPKWNAKKTGSISFDFRTTEPNGLILFSHGKPRHQKDAKHPQMIKVDFFAIEMLDGHLYLLLDMGSGTIKIKALQKKVNDGEWYHVDFQRDGRSGTISVNTLRTPYTAPGESEILDLDDELYLGGLPENKAGLVFPTEVWTALLNYGYVGCIRDLFIDGQSKDIRQMAEIQSTAGVKPSCSKETAKPCLSNPCKNNGMCRDGWNRYVCDCSGTGYLGRSCEREATVLSYDGSMFMKIQLPVVMHTEAEDVSLRFRSQRAYGILMATTSRDSADTLRLELDAGRVKLTVNLGKGPETLFAGYNLNDNEWHTVRVVRRGKSLKLTVDDQQAMTGQMAGDHTRLEFHNIETGIITERRYLSSVPSNFIGHLQSLTFNGMAYIDLCKNGDIDYCELNARFGFRNIIADPVTFKTKSSYVALATLQAYTSMHLFFQFKTTSLDGLILYNSGDGNDFIVVELVKGYLHYVFDLGNGANLIKGSSNKPLNDNQWHNVMISRDTSNLHTVKIDTKITTQITAGARNLDLKSDLYIGGVAKETYKSLPKLVHAKEGFQGCLASVDLNGRLPDLISDALFCNGQIERGCEGPSTTCQEDSCSNQGVCLQQWDGFSCDCSMTSFSGPLCNDPGTTYIFSKGGGQITYKWPPNDRPSTRADRLAIGFSTVQKEAVLVRVDSSSGLGDYLELHIHQGKIGVKFNVGTDDIAIEESNAIINDGKYHVVRFTRSGGNATLQVDSWPVIERYPAGRQLTIFNSQATIIIGGKEQGQPFQGQLSGLYYNGLKVLNMAAENDANIAIVGNVRLVGEVPSSMTTESTATAMQSEMSTSVMETTTTLATSTARRGKPPTKEPISQTTDDILVASAECPSDDEDIDPCEPSSANPTRVGGREPYPGSAEVIRESSSTTGMVVGIVAAAALCILILLYAMYKYRNRDEGSYHVDESRNYISNSAQSNGAVVKEKQPSSAKSANKNKKNKDKEYYV</sequence>
<feature type="domain" description="EGF-like" evidence="28">
    <location>
        <begin position="219"/>
        <end position="256"/>
    </location>
</feature>
<dbReference type="Gene3D" id="2.10.25.10">
    <property type="entry name" value="Laminin"/>
    <property type="match status" value="3"/>
</dbReference>
<comment type="subunit">
    <text evidence="22">Interacts (via laminin G-like domain 2 and/or laminin G-like domain 6) with NLGN1 forming a heterotetramer, where one NLGN1 dimer interacts with one NRXN1 dimer. Also interacts (via laminin G-like domain 2 and/or laminin G-like domain 6) with NLGN2, NLGN3 and NLGN4L; interactions with NLGN1, NLGN2, NLGN3 and NLGN4L are calcium-dependent. Interacts (via cytoplasmic C-terminal region) with CASK (via the PDZ, SH3 and guanylate kinase-like domains). Interacts (via cytoplasmic C-terminus) with CASKIN1 and APBA1. Interacts (via laminin G-like domain 2) with NXPH1 and NXPH3. Alpha-type isoforms (neurexin-1-alpha) interact (via laminin G-like domain 2 and/or laminin G-like domain 6) with DAG1 (via alpha-dystroglycan chain). Interacts with LRRTM1, LRRTM2, LRRTM3 and LRRTM4. Interacts with SYT13 and SYTL1. Interacts with CBLN1, CBLN2 and, less avidly, with CBLN4. Interacts with CLSTN3.</text>
</comment>
<dbReference type="PROSITE" id="PS00010">
    <property type="entry name" value="ASX_HYDROXYL"/>
    <property type="match status" value="1"/>
</dbReference>
<reference evidence="30" key="1">
    <citation type="submission" date="2025-08" db="UniProtKB">
        <authorList>
            <consortium name="RefSeq"/>
        </authorList>
    </citation>
    <scope>IDENTIFICATION</scope>
</reference>
<evidence type="ECO:0000256" key="2">
    <source>
        <dbReference type="ARBA" id="ARBA00022475"/>
    </source>
</evidence>
<evidence type="ECO:0000256" key="18">
    <source>
        <dbReference type="ARBA" id="ARBA00035005"/>
    </source>
</evidence>
<dbReference type="FunFam" id="2.60.120.200:FF:000005">
    <property type="entry name" value="neurexin-1 isoform X1"/>
    <property type="match status" value="1"/>
</dbReference>
<dbReference type="SMART" id="SM00282">
    <property type="entry name" value="LamG"/>
    <property type="match status" value="6"/>
</dbReference>
<dbReference type="GO" id="GO:0007155">
    <property type="term" value="P:cell adhesion"/>
    <property type="evidence" value="ECO:0007669"/>
    <property type="project" value="UniProtKB-KW"/>
</dbReference>
<dbReference type="Proteomes" id="UP000515126">
    <property type="component" value="Chromosome 17"/>
</dbReference>
<keyword evidence="13 25" id="KW-0472">Membrane</keyword>
<evidence type="ECO:0000256" key="4">
    <source>
        <dbReference type="ARBA" id="ARBA00022692"/>
    </source>
</evidence>
<dbReference type="GeneID" id="110284084"/>
<dbReference type="SUPFAM" id="SSF49899">
    <property type="entry name" value="Concanavalin A-like lectins/glucanases"/>
    <property type="match status" value="6"/>
</dbReference>
<evidence type="ECO:0000313" key="29">
    <source>
        <dbReference type="Proteomes" id="UP000515126"/>
    </source>
</evidence>
<keyword evidence="3 23" id="KW-0245">EGF-like domain</keyword>
<evidence type="ECO:0000256" key="20">
    <source>
        <dbReference type="ARBA" id="ARBA00044281"/>
    </source>
</evidence>
<dbReference type="Pfam" id="PF00008">
    <property type="entry name" value="EGF"/>
    <property type="match status" value="1"/>
</dbReference>
<dbReference type="PANTHER" id="PTHR15036:SF51">
    <property type="entry name" value="NEUREXIN-1"/>
    <property type="match status" value="1"/>
</dbReference>
<dbReference type="RefSeq" id="XP_029326835.1">
    <property type="nucleotide sequence ID" value="XM_029470975.1"/>
</dbReference>
<dbReference type="FunFam" id="2.10.25.10:FF:000167">
    <property type="entry name" value="neurexin-1 isoform X1"/>
    <property type="match status" value="1"/>
</dbReference>
<evidence type="ECO:0000256" key="17">
    <source>
        <dbReference type="ARBA" id="ARBA00023273"/>
    </source>
</evidence>
<feature type="region of interest" description="Disordered" evidence="24">
    <location>
        <begin position="197"/>
        <end position="221"/>
    </location>
</feature>
<keyword evidence="16" id="KW-0357">Heparan sulfate</keyword>
<dbReference type="InterPro" id="IPR001791">
    <property type="entry name" value="Laminin_G"/>
</dbReference>
<dbReference type="SMART" id="SM00181">
    <property type="entry name" value="EGF"/>
    <property type="match status" value="3"/>
</dbReference>
<dbReference type="InterPro" id="IPR013320">
    <property type="entry name" value="ConA-like_dom_sf"/>
</dbReference>
<organism evidence="29 30">
    <name type="scientific">Mus caroli</name>
    <name type="common">Ryukyu mouse</name>
    <name type="synonym">Ricefield mouse</name>
    <dbReference type="NCBI Taxonomy" id="10089"/>
    <lineage>
        <taxon>Eukaryota</taxon>
        <taxon>Metazoa</taxon>
        <taxon>Chordata</taxon>
        <taxon>Craniata</taxon>
        <taxon>Vertebrata</taxon>
        <taxon>Euteleostomi</taxon>
        <taxon>Mammalia</taxon>
        <taxon>Eutheria</taxon>
        <taxon>Euarchontoglires</taxon>
        <taxon>Glires</taxon>
        <taxon>Rodentia</taxon>
        <taxon>Myomorpha</taxon>
        <taxon>Muroidea</taxon>
        <taxon>Muridae</taxon>
        <taxon>Murinae</taxon>
        <taxon>Mus</taxon>
        <taxon>Mus</taxon>
    </lineage>
</organism>
<evidence type="ECO:0000256" key="7">
    <source>
        <dbReference type="ARBA" id="ARBA00022737"/>
    </source>
</evidence>
<keyword evidence="4 25" id="KW-0812">Transmembrane</keyword>
<evidence type="ECO:0000256" key="3">
    <source>
        <dbReference type="ARBA" id="ARBA00022536"/>
    </source>
</evidence>
<dbReference type="InterPro" id="IPR000152">
    <property type="entry name" value="EGF-type_Asp/Asn_hydroxyl_site"/>
</dbReference>
<comment type="subcellular location">
    <subcellularLocation>
        <location evidence="18">Presynaptic cell membrane</location>
        <topology evidence="18">Single-pass type I membrane protein</topology>
    </subcellularLocation>
</comment>
<evidence type="ECO:0000256" key="26">
    <source>
        <dbReference type="SAM" id="SignalP"/>
    </source>
</evidence>
<evidence type="ECO:0000256" key="16">
    <source>
        <dbReference type="ARBA" id="ARBA00023207"/>
    </source>
</evidence>
<feature type="signal peptide" evidence="26">
    <location>
        <begin position="1"/>
        <end position="30"/>
    </location>
</feature>
<protein>
    <recommendedName>
        <fullName evidence="19">Neurexin-1</fullName>
    </recommendedName>
    <alternativeName>
        <fullName evidence="21">Neurexin I-alpha</fullName>
    </alternativeName>
    <alternativeName>
        <fullName evidence="20">Neurexin-1-alpha</fullName>
    </alternativeName>
</protein>
<feature type="region of interest" description="Disordered" evidence="24">
    <location>
        <begin position="1317"/>
        <end position="1378"/>
    </location>
</feature>
<feature type="domain" description="Laminin G" evidence="27">
    <location>
        <begin position="1117"/>
        <end position="1285"/>
    </location>
</feature>
<comment type="similarity">
    <text evidence="1">Belongs to the neurexin family.</text>
</comment>
<dbReference type="PROSITE" id="PS50025">
    <property type="entry name" value="LAM_G_DOMAIN"/>
    <property type="match status" value="6"/>
</dbReference>
<dbReference type="GO" id="GO:0097119">
    <property type="term" value="P:postsynaptic density protein 95 clustering"/>
    <property type="evidence" value="ECO:0007669"/>
    <property type="project" value="UniProtKB-ARBA"/>
</dbReference>
<proteinExistence type="inferred from homology"/>
<dbReference type="PANTHER" id="PTHR15036">
    <property type="entry name" value="PIKACHURIN-LIKE PROTEIN"/>
    <property type="match status" value="1"/>
</dbReference>
<evidence type="ECO:0000256" key="6">
    <source>
        <dbReference type="ARBA" id="ARBA00022729"/>
    </source>
</evidence>
<dbReference type="InterPro" id="IPR050372">
    <property type="entry name" value="Neurexin-related_CASP"/>
</dbReference>
<evidence type="ECO:0000256" key="15">
    <source>
        <dbReference type="ARBA" id="ARBA00023180"/>
    </source>
</evidence>
<dbReference type="FunFam" id="2.60.120.200:FF:000001">
    <property type="entry name" value="neurexin-1 isoform X1"/>
    <property type="match status" value="1"/>
</dbReference>
<dbReference type="FunFam" id="2.60.120.200:FF:000007">
    <property type="entry name" value="neurexin-1 isoform X1"/>
    <property type="match status" value="1"/>
</dbReference>
<keyword evidence="6 26" id="KW-0732">Signal</keyword>
<feature type="domain" description="Laminin G" evidence="27">
    <location>
        <begin position="30"/>
        <end position="217"/>
    </location>
</feature>
<feature type="domain" description="Laminin G" evidence="27">
    <location>
        <begin position="896"/>
        <end position="1071"/>
    </location>
</feature>
<evidence type="ECO:0000256" key="9">
    <source>
        <dbReference type="ARBA" id="ARBA00022889"/>
    </source>
</evidence>
<evidence type="ECO:0000256" key="21">
    <source>
        <dbReference type="ARBA" id="ARBA00044347"/>
    </source>
</evidence>
<feature type="chain" id="PRO_5027552034" description="Neurexin-1" evidence="26">
    <location>
        <begin position="31"/>
        <end position="1465"/>
    </location>
</feature>
<dbReference type="Pfam" id="PF02210">
    <property type="entry name" value="Laminin_G_2"/>
    <property type="match status" value="6"/>
</dbReference>
<dbReference type="FunFam" id="2.60.120.200:FF:000014">
    <property type="entry name" value="neurexin-1 isoform X1"/>
    <property type="match status" value="1"/>
</dbReference>
<dbReference type="FunFam" id="2.60.120.200:FF:000004">
    <property type="entry name" value="neurexin-1 isoform X1"/>
    <property type="match status" value="1"/>
</dbReference>
<feature type="transmembrane region" description="Helical" evidence="25">
    <location>
        <begin position="1391"/>
        <end position="1411"/>
    </location>
</feature>
<evidence type="ECO:0000256" key="14">
    <source>
        <dbReference type="ARBA" id="ARBA00023157"/>
    </source>
</evidence>
<name>A0A6P7QQ39_MUSCR</name>
<feature type="domain" description="Laminin G" evidence="27">
    <location>
        <begin position="480"/>
        <end position="672"/>
    </location>
</feature>
<dbReference type="SMART" id="SM00294">
    <property type="entry name" value="4.1m"/>
    <property type="match status" value="1"/>
</dbReference>
<feature type="domain" description="Laminin G" evidence="27">
    <location>
        <begin position="718"/>
        <end position="882"/>
    </location>
</feature>
<dbReference type="GO" id="GO:0097116">
    <property type="term" value="P:gephyrin clustering involved in postsynaptic density assembly"/>
    <property type="evidence" value="ECO:0007669"/>
    <property type="project" value="UniProtKB-ARBA"/>
</dbReference>
<dbReference type="GO" id="GO:0030534">
    <property type="term" value="P:adult behavior"/>
    <property type="evidence" value="ECO:0007669"/>
    <property type="project" value="UniProtKB-ARBA"/>
</dbReference>
<dbReference type="GO" id="GO:0007612">
    <property type="term" value="P:learning"/>
    <property type="evidence" value="ECO:0007669"/>
    <property type="project" value="UniProtKB-ARBA"/>
</dbReference>
<keyword evidence="11 25" id="KW-1133">Transmembrane helix</keyword>
<dbReference type="InterPro" id="IPR003585">
    <property type="entry name" value="Neurexin-like"/>
</dbReference>
<dbReference type="FunFam" id="2.10.25.10:FF:000029">
    <property type="entry name" value="neurexin-1 isoform X1"/>
    <property type="match status" value="1"/>
</dbReference>
<keyword evidence="29" id="KW-1185">Reference proteome</keyword>
<dbReference type="CTD" id="9378"/>
<evidence type="ECO:0000259" key="28">
    <source>
        <dbReference type="PROSITE" id="PS50026"/>
    </source>
</evidence>
<evidence type="ECO:0000256" key="13">
    <source>
        <dbReference type="ARBA" id="ARBA00023136"/>
    </source>
</evidence>
<dbReference type="PROSITE" id="PS50026">
    <property type="entry name" value="EGF_3"/>
    <property type="match status" value="3"/>
</dbReference>
<feature type="domain" description="EGF-like" evidence="28">
    <location>
        <begin position="676"/>
        <end position="713"/>
    </location>
</feature>
<dbReference type="GO" id="GO:0005246">
    <property type="term" value="F:calcium channel regulator activity"/>
    <property type="evidence" value="ECO:0007669"/>
    <property type="project" value="UniProtKB-ARBA"/>
</dbReference>
<evidence type="ECO:0000313" key="30">
    <source>
        <dbReference type="RefSeq" id="XP_029326835.1"/>
    </source>
</evidence>
<evidence type="ECO:0000256" key="19">
    <source>
        <dbReference type="ARBA" id="ARBA00044151"/>
    </source>
</evidence>
<dbReference type="GO" id="GO:0097109">
    <property type="term" value="F:neuroligin family protein binding"/>
    <property type="evidence" value="ECO:0007669"/>
    <property type="project" value="UniProtKB-ARBA"/>
</dbReference>
<dbReference type="GO" id="GO:0098978">
    <property type="term" value="C:glutamatergic synapse"/>
    <property type="evidence" value="ECO:0007669"/>
    <property type="project" value="UniProtKB-ARBA"/>
</dbReference>
<dbReference type="InterPro" id="IPR000742">
    <property type="entry name" value="EGF"/>
</dbReference>
<dbReference type="GO" id="GO:0007269">
    <property type="term" value="P:neurotransmitter secretion"/>
    <property type="evidence" value="ECO:0007669"/>
    <property type="project" value="UniProtKB-ARBA"/>
</dbReference>
<evidence type="ECO:0000256" key="5">
    <source>
        <dbReference type="ARBA" id="ARBA00022723"/>
    </source>
</evidence>
<dbReference type="FunFam" id="2.60.120.200:FF:000003">
    <property type="entry name" value="neurexin-1 isoform X1"/>
    <property type="match status" value="1"/>
</dbReference>
<keyword evidence="2" id="KW-1003">Cell membrane</keyword>
<dbReference type="CDD" id="cd00054">
    <property type="entry name" value="EGF_CA"/>
    <property type="match status" value="1"/>
</dbReference>
<accession>A0A6P7QQ39</accession>
<evidence type="ECO:0000256" key="11">
    <source>
        <dbReference type="ARBA" id="ARBA00022989"/>
    </source>
</evidence>
<dbReference type="FunFam" id="2.10.25.10:FF:000015">
    <property type="entry name" value="neurexin-1 isoform X1"/>
    <property type="match status" value="1"/>
</dbReference>
<dbReference type="GO" id="GO:0046872">
    <property type="term" value="F:metal ion binding"/>
    <property type="evidence" value="ECO:0007669"/>
    <property type="project" value="UniProtKB-KW"/>
</dbReference>
<evidence type="ECO:0000259" key="27">
    <source>
        <dbReference type="PROSITE" id="PS50025"/>
    </source>
</evidence>
<evidence type="ECO:0000256" key="12">
    <source>
        <dbReference type="ARBA" id="ARBA00023018"/>
    </source>
</evidence>
<evidence type="ECO:0000256" key="23">
    <source>
        <dbReference type="PROSITE-ProRule" id="PRU00076"/>
    </source>
</evidence>
<evidence type="ECO:0000256" key="22">
    <source>
        <dbReference type="ARBA" id="ARBA00062920"/>
    </source>
</evidence>
<keyword evidence="15" id="KW-0325">Glycoprotein</keyword>
<keyword evidence="17" id="KW-0966">Cell projection</keyword>
<feature type="domain" description="EGF-like" evidence="28">
    <location>
        <begin position="1074"/>
        <end position="1111"/>
    </location>
</feature>
<feature type="domain" description="Laminin G" evidence="27">
    <location>
        <begin position="283"/>
        <end position="473"/>
    </location>
</feature>
<evidence type="ECO:0000256" key="24">
    <source>
        <dbReference type="SAM" id="MobiDB-lite"/>
    </source>
</evidence>
<dbReference type="GO" id="GO:0042734">
    <property type="term" value="C:presynaptic membrane"/>
    <property type="evidence" value="ECO:0007669"/>
    <property type="project" value="UniProtKB-SubCell"/>
</dbReference>
<dbReference type="CDD" id="cd00110">
    <property type="entry name" value="LamG"/>
    <property type="match status" value="6"/>
</dbReference>
<keyword evidence="7" id="KW-0677">Repeat</keyword>
<keyword evidence="9" id="KW-0130">Cell adhesion</keyword>
<gene>
    <name evidence="30" type="primary">Nrxn1</name>
</gene>
<evidence type="ECO:0000256" key="1">
    <source>
        <dbReference type="ARBA" id="ARBA00010241"/>
    </source>
</evidence>
<evidence type="ECO:0000256" key="8">
    <source>
        <dbReference type="ARBA" id="ARBA00022837"/>
    </source>
</evidence>
<keyword evidence="10" id="KW-0654">Proteoglycan</keyword>
<dbReference type="GO" id="GO:0097118">
    <property type="term" value="P:neuroligin clustering involved in postsynaptic membrane assembly"/>
    <property type="evidence" value="ECO:0007669"/>
    <property type="project" value="UniProtKB-ARBA"/>
</dbReference>
<feature type="region of interest" description="Disordered" evidence="24">
    <location>
        <begin position="1432"/>
        <end position="1465"/>
    </location>
</feature>
<dbReference type="GO" id="GO:0050839">
    <property type="term" value="F:cell adhesion molecule binding"/>
    <property type="evidence" value="ECO:0007669"/>
    <property type="project" value="UniProtKB-ARBA"/>
</dbReference>
<keyword evidence="8" id="KW-0106">Calcium</keyword>
<keyword evidence="14" id="KW-1015">Disulfide bond</keyword>
<comment type="caution">
    <text evidence="23">Lacks conserved residue(s) required for the propagation of feature annotation.</text>
</comment>
<dbReference type="Gene3D" id="2.60.120.200">
    <property type="match status" value="6"/>
</dbReference>
<keyword evidence="12" id="KW-0770">Synapse</keyword>